<dbReference type="OrthoDB" id="65235at2759"/>
<sequence>MSTVSAEVAADRRAVPDECTALLTVKIGDVSRTSRKHLTLLTFPFLLSEGLDVFRAKVDSCTDKALESFRGERHVREDPALYMRPGAHSKQAELVEITHSNFESRVARSYKNYLKRKTDEPFQCEVYVYVKKVAPPRRRRLKEADIVAAAAGQVALHGDFAQSQRLDGGGLAGTGVPDSRDVPVGVKRKRSLGSDEGEERHHVHQTLQGQTGNDGYYRTVRMVVNGAVVPVQVNVQDILACFAVFQQQATGDEVLRSHEGSVSGAAGAGSDDLHG</sequence>
<dbReference type="Proteomes" id="UP001165121">
    <property type="component" value="Unassembled WGS sequence"/>
</dbReference>
<feature type="region of interest" description="Disordered" evidence="1">
    <location>
        <begin position="190"/>
        <end position="211"/>
    </location>
</feature>
<keyword evidence="3" id="KW-1185">Reference proteome</keyword>
<accession>A0A9W7DFG8</accession>
<protein>
    <submittedName>
        <fullName evidence="2">Unnamed protein product</fullName>
    </submittedName>
</protein>
<reference evidence="2" key="1">
    <citation type="submission" date="2023-04" db="EMBL/GenBank/DDBJ databases">
        <title>Phytophthora fragariaefolia NBRC 109709.</title>
        <authorList>
            <person name="Ichikawa N."/>
            <person name="Sato H."/>
            <person name="Tonouchi N."/>
        </authorList>
    </citation>
    <scope>NUCLEOTIDE SEQUENCE</scope>
    <source>
        <strain evidence="2">NBRC 109709</strain>
    </source>
</reference>
<evidence type="ECO:0000256" key="1">
    <source>
        <dbReference type="SAM" id="MobiDB-lite"/>
    </source>
</evidence>
<dbReference type="EMBL" id="BSXT01019008">
    <property type="protein sequence ID" value="GMG17393.1"/>
    <property type="molecule type" value="Genomic_DNA"/>
</dbReference>
<proteinExistence type="predicted"/>
<organism evidence="2 3">
    <name type="scientific">Phytophthora fragariaefolia</name>
    <dbReference type="NCBI Taxonomy" id="1490495"/>
    <lineage>
        <taxon>Eukaryota</taxon>
        <taxon>Sar</taxon>
        <taxon>Stramenopiles</taxon>
        <taxon>Oomycota</taxon>
        <taxon>Peronosporomycetes</taxon>
        <taxon>Peronosporales</taxon>
        <taxon>Peronosporaceae</taxon>
        <taxon>Phytophthora</taxon>
    </lineage>
</organism>
<comment type="caution">
    <text evidence="2">The sequence shown here is derived from an EMBL/GenBank/DDBJ whole genome shotgun (WGS) entry which is preliminary data.</text>
</comment>
<gene>
    <name evidence="2" type="ORF">Pfra01_003013700</name>
</gene>
<evidence type="ECO:0000313" key="2">
    <source>
        <dbReference type="EMBL" id="GMG17393.1"/>
    </source>
</evidence>
<dbReference type="AlphaFoldDB" id="A0A9W7DFG8"/>
<evidence type="ECO:0000313" key="3">
    <source>
        <dbReference type="Proteomes" id="UP001165121"/>
    </source>
</evidence>
<name>A0A9W7DFG8_9STRA</name>